<dbReference type="Gene3D" id="3.40.50.300">
    <property type="entry name" value="P-loop containing nucleotide triphosphate hydrolases"/>
    <property type="match status" value="2"/>
</dbReference>
<dbReference type="Pfam" id="PF00271">
    <property type="entry name" value="Helicase_C"/>
    <property type="match status" value="1"/>
</dbReference>
<dbReference type="SUPFAM" id="SSF52540">
    <property type="entry name" value="P-loop containing nucleoside triphosphate hydrolases"/>
    <property type="match status" value="1"/>
</dbReference>
<feature type="compositionally biased region" description="Polar residues" evidence="5">
    <location>
        <begin position="539"/>
        <end position="558"/>
    </location>
</feature>
<evidence type="ECO:0000256" key="5">
    <source>
        <dbReference type="SAM" id="MobiDB-lite"/>
    </source>
</evidence>
<feature type="domain" description="Helicase ATP-binding" evidence="6">
    <location>
        <begin position="124"/>
        <end position="345"/>
    </location>
</feature>
<keyword evidence="9" id="KW-1185">Reference proteome</keyword>
<dbReference type="InterPro" id="IPR011545">
    <property type="entry name" value="DEAD/DEAH_box_helicase_dom"/>
</dbReference>
<proteinExistence type="predicted"/>
<dbReference type="CDD" id="cd18787">
    <property type="entry name" value="SF2_C_DEAD"/>
    <property type="match status" value="1"/>
</dbReference>
<dbReference type="GO" id="GO:0005524">
    <property type="term" value="F:ATP binding"/>
    <property type="evidence" value="ECO:0007669"/>
    <property type="project" value="UniProtKB-KW"/>
</dbReference>
<keyword evidence="4" id="KW-0067">ATP-binding</keyword>
<dbReference type="InterPro" id="IPR001650">
    <property type="entry name" value="Helicase_C-like"/>
</dbReference>
<dbReference type="CDD" id="cd00268">
    <property type="entry name" value="DEADc"/>
    <property type="match status" value="1"/>
</dbReference>
<dbReference type="PROSITE" id="PS51194">
    <property type="entry name" value="HELICASE_CTER"/>
    <property type="match status" value="1"/>
</dbReference>
<evidence type="ECO:0000256" key="2">
    <source>
        <dbReference type="ARBA" id="ARBA00022801"/>
    </source>
</evidence>
<comment type="caution">
    <text evidence="8">The sequence shown here is derived from an EMBL/GenBank/DDBJ whole genome shotgun (WGS) entry which is preliminary data.</text>
</comment>
<evidence type="ECO:0000313" key="8">
    <source>
        <dbReference type="EMBL" id="KAA8491354.1"/>
    </source>
</evidence>
<dbReference type="InterPro" id="IPR014001">
    <property type="entry name" value="Helicase_ATP-bd"/>
</dbReference>
<feature type="region of interest" description="Disordered" evidence="5">
    <location>
        <begin position="535"/>
        <end position="604"/>
    </location>
</feature>
<gene>
    <name evidence="8" type="ORF">FVE85_7775</name>
</gene>
<evidence type="ECO:0000259" key="7">
    <source>
        <dbReference type="PROSITE" id="PS51194"/>
    </source>
</evidence>
<accession>A0A5J4YKV9</accession>
<evidence type="ECO:0000256" key="3">
    <source>
        <dbReference type="ARBA" id="ARBA00022806"/>
    </source>
</evidence>
<name>A0A5J4YKV9_PORPP</name>
<keyword evidence="2" id="KW-0378">Hydrolase</keyword>
<sequence>MAFVSLTVGVADAGARGRGRGGAGLVRDVGLCDGGRVGRVIAVRRREAVQTRMCTEGATIAEEIPAAVEELRGSLPAAPHEAVDEAFFSAHLNGFGALGIGQPLCDALAQGGVSRPSVIQARGIVPALAGASVIIGAATGSGKTLAYLLPIIQRIKNSEALQVLPNDGMDAEDDLDSFMDGSAEPATRARAQRAPRRPRAIIMLPTRELGQQVFEVAKQLSHFEKCRVVSLLGGASGLKAQTDALARAPVDIVVTTSGRLLQHLEKNTIDLVETEVIVLDEVDTMFDEGFGPELERVFGRLRRRLRSGTQAKEMSTDVQFIAVGATHPKAAEELYQVHFPNAKRINVDLHRTPKGLTQRFINVKPNEKTAELLSFLGNSASKAALRGGRMIMFTNSIESCRFVDHFLSEHGFSTSCMHGKIPAETRAANFQQFKSGVTQILVCTDIAARGLDNLAVDHVVMFDFPTTAVDYIHRAGRTARAGRAGLVTSLVTKKDERLAKVLELNSRVREDALEKELEKRNEWIRAKQASEVALKKQLKSTPETSASTVVATENSRNPRSAGRPQRAAVPGRSTGSARFNKARGTSKSGGASSRFGGNRGGRSR</sequence>
<dbReference type="OMA" id="HDEAMLG"/>
<organism evidence="8 9">
    <name type="scientific">Porphyridium purpureum</name>
    <name type="common">Red alga</name>
    <name type="synonym">Porphyridium cruentum</name>
    <dbReference type="NCBI Taxonomy" id="35688"/>
    <lineage>
        <taxon>Eukaryota</taxon>
        <taxon>Rhodophyta</taxon>
        <taxon>Bangiophyceae</taxon>
        <taxon>Porphyridiales</taxon>
        <taxon>Porphyridiaceae</taxon>
        <taxon>Porphyridium</taxon>
    </lineage>
</organism>
<dbReference type="Pfam" id="PF00270">
    <property type="entry name" value="DEAD"/>
    <property type="match status" value="1"/>
</dbReference>
<dbReference type="PROSITE" id="PS51192">
    <property type="entry name" value="HELICASE_ATP_BIND_1"/>
    <property type="match status" value="1"/>
</dbReference>
<dbReference type="InterPro" id="IPR044742">
    <property type="entry name" value="DEAD/DEAH_RhlB"/>
</dbReference>
<keyword evidence="1" id="KW-0547">Nucleotide-binding</keyword>
<dbReference type="Proteomes" id="UP000324585">
    <property type="component" value="Unassembled WGS sequence"/>
</dbReference>
<evidence type="ECO:0000259" key="6">
    <source>
        <dbReference type="PROSITE" id="PS51192"/>
    </source>
</evidence>
<dbReference type="SMART" id="SM00490">
    <property type="entry name" value="HELICc"/>
    <property type="match status" value="1"/>
</dbReference>
<dbReference type="OrthoDB" id="10256233at2759"/>
<feature type="domain" description="Helicase C-terminal" evidence="7">
    <location>
        <begin position="355"/>
        <end position="528"/>
    </location>
</feature>
<dbReference type="EMBL" id="VRMN01000014">
    <property type="protein sequence ID" value="KAA8491354.1"/>
    <property type="molecule type" value="Genomic_DNA"/>
</dbReference>
<dbReference type="GO" id="GO:0004386">
    <property type="term" value="F:helicase activity"/>
    <property type="evidence" value="ECO:0007669"/>
    <property type="project" value="UniProtKB-KW"/>
</dbReference>
<dbReference type="SMART" id="SM00487">
    <property type="entry name" value="DEXDc"/>
    <property type="match status" value="1"/>
</dbReference>
<evidence type="ECO:0000313" key="9">
    <source>
        <dbReference type="Proteomes" id="UP000324585"/>
    </source>
</evidence>
<dbReference type="InterPro" id="IPR027417">
    <property type="entry name" value="P-loop_NTPase"/>
</dbReference>
<dbReference type="PANTHER" id="PTHR47960">
    <property type="entry name" value="DEAD-BOX ATP-DEPENDENT RNA HELICASE 50"/>
    <property type="match status" value="1"/>
</dbReference>
<reference evidence="9" key="1">
    <citation type="journal article" date="2019" name="Nat. Commun.">
        <title>Expansion of phycobilisome linker gene families in mesophilic red algae.</title>
        <authorList>
            <person name="Lee J."/>
            <person name="Kim D."/>
            <person name="Bhattacharya D."/>
            <person name="Yoon H.S."/>
        </authorList>
    </citation>
    <scope>NUCLEOTIDE SEQUENCE [LARGE SCALE GENOMIC DNA]</scope>
    <source>
        <strain evidence="9">CCMP 1328</strain>
    </source>
</reference>
<keyword evidence="3 8" id="KW-0347">Helicase</keyword>
<dbReference type="AlphaFoldDB" id="A0A5J4YKV9"/>
<dbReference type="GO" id="GO:0003676">
    <property type="term" value="F:nucleic acid binding"/>
    <property type="evidence" value="ECO:0007669"/>
    <property type="project" value="InterPro"/>
</dbReference>
<protein>
    <submittedName>
        <fullName evidence="8">DEAD-box ATP-dependent RNA helicase 39</fullName>
    </submittedName>
</protein>
<evidence type="ECO:0000256" key="1">
    <source>
        <dbReference type="ARBA" id="ARBA00022741"/>
    </source>
</evidence>
<evidence type="ECO:0000256" key="4">
    <source>
        <dbReference type="ARBA" id="ARBA00022840"/>
    </source>
</evidence>
<dbReference type="GO" id="GO:0016787">
    <property type="term" value="F:hydrolase activity"/>
    <property type="evidence" value="ECO:0007669"/>
    <property type="project" value="UniProtKB-KW"/>
</dbReference>